<dbReference type="EMBL" id="LBOZ01000004">
    <property type="protein sequence ID" value="KKP47470.1"/>
    <property type="molecule type" value="Genomic_DNA"/>
</dbReference>
<reference evidence="1 2" key="1">
    <citation type="journal article" date="2015" name="Nature">
        <title>rRNA introns, odd ribosomes, and small enigmatic genomes across a large radiation of phyla.</title>
        <authorList>
            <person name="Brown C.T."/>
            <person name="Hug L.A."/>
            <person name="Thomas B.C."/>
            <person name="Sharon I."/>
            <person name="Castelle C.J."/>
            <person name="Singh A."/>
            <person name="Wilkins M.J."/>
            <person name="Williams K.H."/>
            <person name="Banfield J.F."/>
        </authorList>
    </citation>
    <scope>NUCLEOTIDE SEQUENCE [LARGE SCALE GENOMIC DNA]</scope>
</reference>
<evidence type="ECO:0000313" key="1">
    <source>
        <dbReference type="EMBL" id="KKP47470.1"/>
    </source>
</evidence>
<dbReference type="Proteomes" id="UP000033995">
    <property type="component" value="Unassembled WGS sequence"/>
</dbReference>
<gene>
    <name evidence="1" type="ORF">UR38_C0004G0013</name>
</gene>
<organism evidence="1 2">
    <name type="scientific">Candidatus Woesebacteria bacterium GW2011_GWA2_33_28</name>
    <dbReference type="NCBI Taxonomy" id="1618561"/>
    <lineage>
        <taxon>Bacteria</taxon>
        <taxon>Candidatus Woeseibacteriota</taxon>
    </lineage>
</organism>
<comment type="caution">
    <text evidence="1">The sequence shown here is derived from an EMBL/GenBank/DDBJ whole genome shotgun (WGS) entry which is preliminary data.</text>
</comment>
<name>A0A0G0C8A8_9BACT</name>
<proteinExistence type="predicted"/>
<evidence type="ECO:0000313" key="2">
    <source>
        <dbReference type="Proteomes" id="UP000033995"/>
    </source>
</evidence>
<accession>A0A0G0C8A8</accession>
<dbReference type="AlphaFoldDB" id="A0A0G0C8A8"/>
<protein>
    <submittedName>
        <fullName evidence="1">Uncharacterized protein</fullName>
    </submittedName>
</protein>
<sequence>MLTRFSVRRKSKDVFQKVITLRKLGYSYSEIIKETGVAKSTINSWITFAGLNLSPEHMQIQLKKRVQNHVLGTLASKITRLKRRDEDVQNFISEQKVNFNDPLFVAGVMLYEAEGTKSYSNGFSNSDFRLINLYIKFLEKYFRLSKKENMSFRLYIHEIRKSDLERIKRFWSKKLIIDVNKFAISWKHNIVAKQQENLDYVGQLSVNVRKMSHFISKMVTLSDIILTRYQKL</sequence>